<dbReference type="EMBL" id="CP007202">
    <property type="protein sequence ID" value="AJR04997.1"/>
    <property type="molecule type" value="Genomic_DNA"/>
</dbReference>
<proteinExistence type="predicted"/>
<sequence>MKYFSFLKENMFFVISLFFLIGLNLVACFLEIKHLFKVLFPFFIPLFSIYLVKFKCRNSIFISFLIFTFLGDLSLVFHFFEGKATSLLYLLSYFCLILLVLPEVKFIKIQNVIKTYLFLVLAIAIYFIHILYLKLLGFINDDVTLLLITLKIIGLVFLSFIALSLYFKEDSMKNVMFLIAVICIDFSAFLNFVNLYYLFNWSFVALEGIFYVLSIYFLFRYVIYDRILASYKFNKNYKSNKIII</sequence>
<name>A0A0C5WFN1_9FLAO</name>
<keyword evidence="1" id="KW-1133">Transmembrane helix</keyword>
<evidence type="ECO:0000313" key="2">
    <source>
        <dbReference type="EMBL" id="AJR04997.1"/>
    </source>
</evidence>
<accession>A0A0C5WFN1</accession>
<feature type="transmembrane region" description="Helical" evidence="1">
    <location>
        <begin position="61"/>
        <end position="80"/>
    </location>
</feature>
<dbReference type="HOGENOM" id="CLU_1137425_0_0_10"/>
<feature type="transmembrane region" description="Helical" evidence="1">
    <location>
        <begin position="145"/>
        <end position="167"/>
    </location>
</feature>
<feature type="transmembrane region" description="Helical" evidence="1">
    <location>
        <begin position="174"/>
        <end position="197"/>
    </location>
</feature>
<feature type="transmembrane region" description="Helical" evidence="1">
    <location>
        <begin position="203"/>
        <end position="223"/>
    </location>
</feature>
<dbReference type="KEGG" id="sze:AW14_13870"/>
<keyword evidence="1" id="KW-0472">Membrane</keyword>
<protein>
    <recommendedName>
        <fullName evidence="4">YhhN-like protein</fullName>
    </recommendedName>
</protein>
<feature type="transmembrane region" description="Helical" evidence="1">
    <location>
        <begin position="86"/>
        <end position="104"/>
    </location>
</feature>
<gene>
    <name evidence="2" type="ORF">AW14_13870</name>
</gene>
<organism evidence="2 3">
    <name type="scientific">Siansivirga zeaxanthinifaciens CC-SAMT-1</name>
    <dbReference type="NCBI Taxonomy" id="1454006"/>
    <lineage>
        <taxon>Bacteria</taxon>
        <taxon>Pseudomonadati</taxon>
        <taxon>Bacteroidota</taxon>
        <taxon>Flavobacteriia</taxon>
        <taxon>Flavobacteriales</taxon>
        <taxon>Flavobacteriaceae</taxon>
        <taxon>Siansivirga</taxon>
    </lineage>
</organism>
<keyword evidence="3" id="KW-1185">Reference proteome</keyword>
<reference evidence="2 3" key="1">
    <citation type="submission" date="2014-02" db="EMBL/GenBank/DDBJ databases">
        <authorList>
            <person name="Young C.-C."/>
            <person name="Hameed A."/>
            <person name="Huang H.-C."/>
            <person name="Shahina M."/>
        </authorList>
    </citation>
    <scope>NUCLEOTIDE SEQUENCE [LARGE SCALE GENOMIC DNA]</scope>
    <source>
        <strain evidence="2 3">CC-SAMT-1</strain>
    </source>
</reference>
<feature type="transmembrane region" description="Helical" evidence="1">
    <location>
        <begin position="12"/>
        <end position="32"/>
    </location>
</feature>
<feature type="transmembrane region" description="Helical" evidence="1">
    <location>
        <begin position="38"/>
        <end position="54"/>
    </location>
</feature>
<evidence type="ECO:0000313" key="3">
    <source>
        <dbReference type="Proteomes" id="UP000032229"/>
    </source>
</evidence>
<evidence type="ECO:0000256" key="1">
    <source>
        <dbReference type="SAM" id="Phobius"/>
    </source>
</evidence>
<dbReference type="AlphaFoldDB" id="A0A0C5WFN1"/>
<keyword evidence="1" id="KW-0812">Transmembrane</keyword>
<feature type="transmembrane region" description="Helical" evidence="1">
    <location>
        <begin position="116"/>
        <end position="139"/>
    </location>
</feature>
<evidence type="ECO:0008006" key="4">
    <source>
        <dbReference type="Google" id="ProtNLM"/>
    </source>
</evidence>
<dbReference type="Proteomes" id="UP000032229">
    <property type="component" value="Chromosome"/>
</dbReference>